<evidence type="ECO:0000256" key="2">
    <source>
        <dbReference type="SAM" id="MobiDB-lite"/>
    </source>
</evidence>
<dbReference type="AlphaFoldDB" id="A0A0H5E491"/>
<evidence type="ECO:0000313" key="4">
    <source>
        <dbReference type="Proteomes" id="UP000220251"/>
    </source>
</evidence>
<sequence>MVQRKIGVNHALFTPQTMGPIQDKESQHKKTHSSHPSNKRCIDIAAKTLKNPDSKISGEDLTMIKAQKRELKDTIKLLQNRENRAVKKILRLEKDIFRIGDKTPSKLEVAQSEYQALATAYENIIDSNPSAKQAKQIQKLLKEANLELSKAGNEWENVDCEFKNKFEEQAALLKPFGSITALLGPKSDENLAQREVFLERLVNGSEQIRCSEALKKKTISWLHGTRSPALAVMMATDKTMHPTGELLKNNIYPLSGELRMGISATGVNQDRISGTSISRLGVKTTISYASDFVATATDEWKGVSPAQINKFIGYTESTLKYDPKFEGDAAEGNKFDWLRVGLYIERLKVIDPDYSENISAIKEHLDALIDEKEGVPGQEIVLQFLKDVRDICDTPPFINPTESIRESVTDSFPIVLAASNVTGTLVDKNLDEYAVKGSINLKKITVAFTESENVDRLKEMVKEAGLNIEVMDFNALKAIALHAPETGEG</sequence>
<proteinExistence type="predicted"/>
<feature type="coiled-coil region" evidence="1">
    <location>
        <begin position="61"/>
        <end position="95"/>
    </location>
</feature>
<dbReference type="RefSeq" id="WP_098037895.1">
    <property type="nucleotide sequence ID" value="NZ_CWGJ01000011.1"/>
</dbReference>
<accession>A0A0H5E491</accession>
<protein>
    <submittedName>
        <fullName evidence="3">Uncharacterized protein</fullName>
    </submittedName>
</protein>
<evidence type="ECO:0000313" key="3">
    <source>
        <dbReference type="EMBL" id="CRX38040.1"/>
    </source>
</evidence>
<reference evidence="4" key="1">
    <citation type="submission" date="2015-06" db="EMBL/GenBank/DDBJ databases">
        <authorList>
            <person name="Bertelli C."/>
        </authorList>
    </citation>
    <scope>NUCLEOTIDE SEQUENCE [LARGE SCALE GENOMIC DNA]</scope>
    <source>
        <strain evidence="4">CRIB-30</strain>
    </source>
</reference>
<name>A0A0H5E491_9BACT</name>
<evidence type="ECO:0000256" key="1">
    <source>
        <dbReference type="SAM" id="Coils"/>
    </source>
</evidence>
<gene>
    <name evidence="3" type="ORF">ELAC_0688</name>
</gene>
<feature type="region of interest" description="Disordered" evidence="2">
    <location>
        <begin position="14"/>
        <end position="38"/>
    </location>
</feature>
<dbReference type="EMBL" id="CWGJ01000011">
    <property type="protein sequence ID" value="CRX38040.1"/>
    <property type="molecule type" value="Genomic_DNA"/>
</dbReference>
<keyword evidence="4" id="KW-1185">Reference proteome</keyword>
<keyword evidence="1" id="KW-0175">Coiled coil</keyword>
<dbReference type="Proteomes" id="UP000220251">
    <property type="component" value="Unassembled WGS sequence"/>
</dbReference>
<organism evidence="3 4">
    <name type="scientific">Estrella lausannensis</name>
    <dbReference type="NCBI Taxonomy" id="483423"/>
    <lineage>
        <taxon>Bacteria</taxon>
        <taxon>Pseudomonadati</taxon>
        <taxon>Chlamydiota</taxon>
        <taxon>Chlamydiia</taxon>
        <taxon>Parachlamydiales</taxon>
        <taxon>Candidatus Criblamydiaceae</taxon>
        <taxon>Estrella</taxon>
    </lineage>
</organism>